<evidence type="ECO:0000313" key="2">
    <source>
        <dbReference type="Proteomes" id="UP000584325"/>
    </source>
</evidence>
<evidence type="ECO:0000313" key="1">
    <source>
        <dbReference type="EMBL" id="MBB3220245.1"/>
    </source>
</evidence>
<gene>
    <name evidence="1" type="ORF">FHS02_001044</name>
</gene>
<sequence>MMTPRWRRLLGWCLVAVVLAACFAAYFQPGFLFDMATRIVMCF</sequence>
<dbReference type="AlphaFoldDB" id="A0A7W5E8N0"/>
<protein>
    <submittedName>
        <fullName evidence="1">Uncharacterized protein</fullName>
    </submittedName>
</protein>
<proteinExistence type="predicted"/>
<organism evidence="1 2">
    <name type="scientific">Pseudoduganella umbonata</name>
    <dbReference type="NCBI Taxonomy" id="864828"/>
    <lineage>
        <taxon>Bacteria</taxon>
        <taxon>Pseudomonadati</taxon>
        <taxon>Pseudomonadota</taxon>
        <taxon>Betaproteobacteria</taxon>
        <taxon>Burkholderiales</taxon>
        <taxon>Oxalobacteraceae</taxon>
        <taxon>Telluria group</taxon>
        <taxon>Pseudoduganella</taxon>
    </lineage>
</organism>
<reference evidence="1 2" key="1">
    <citation type="submission" date="2020-08" db="EMBL/GenBank/DDBJ databases">
        <title>Genomic Encyclopedia of Type Strains, Phase III (KMG-III): the genomes of soil and plant-associated and newly described type strains.</title>
        <authorList>
            <person name="Whitman W."/>
        </authorList>
    </citation>
    <scope>NUCLEOTIDE SEQUENCE [LARGE SCALE GENOMIC DNA]</scope>
    <source>
        <strain evidence="1 2">CECT 7753</strain>
    </source>
</reference>
<dbReference type="RefSeq" id="WP_259772474.1">
    <property type="nucleotide sequence ID" value="NZ_CP040017.1"/>
</dbReference>
<accession>A0A7W5E8N0</accession>
<dbReference type="PROSITE" id="PS51257">
    <property type="entry name" value="PROKAR_LIPOPROTEIN"/>
    <property type="match status" value="1"/>
</dbReference>
<comment type="caution">
    <text evidence="1">The sequence shown here is derived from an EMBL/GenBank/DDBJ whole genome shotgun (WGS) entry which is preliminary data.</text>
</comment>
<dbReference type="Proteomes" id="UP000584325">
    <property type="component" value="Unassembled WGS sequence"/>
</dbReference>
<name>A0A7W5E8N0_9BURK</name>
<dbReference type="EMBL" id="JACHXS010000002">
    <property type="protein sequence ID" value="MBB3220245.1"/>
    <property type="molecule type" value="Genomic_DNA"/>
</dbReference>